<dbReference type="Gene3D" id="1.10.357.10">
    <property type="entry name" value="Tetracycline Repressor, domain 2"/>
    <property type="match status" value="1"/>
</dbReference>
<accession>A0A081RGT0</accession>
<dbReference type="PROSITE" id="PS50977">
    <property type="entry name" value="HTH_TETR_2"/>
    <property type="match status" value="1"/>
</dbReference>
<evidence type="ECO:0000256" key="1">
    <source>
        <dbReference type="ARBA" id="ARBA00023015"/>
    </source>
</evidence>
<dbReference type="GO" id="GO:0003700">
    <property type="term" value="F:DNA-binding transcription factor activity"/>
    <property type="evidence" value="ECO:0007669"/>
    <property type="project" value="TreeGrafter"/>
</dbReference>
<dbReference type="RefSeq" id="WP_037448724.1">
    <property type="nucleotide sequence ID" value="NZ_JFHR01000010.1"/>
</dbReference>
<dbReference type="InterPro" id="IPR050109">
    <property type="entry name" value="HTH-type_TetR-like_transc_reg"/>
</dbReference>
<protein>
    <submittedName>
        <fullName evidence="6">Regulatory protein TetR</fullName>
    </submittedName>
</protein>
<feature type="DNA-binding region" description="H-T-H motif" evidence="4">
    <location>
        <begin position="43"/>
        <end position="62"/>
    </location>
</feature>
<dbReference type="AlphaFoldDB" id="A0A081RGT0"/>
<dbReference type="GO" id="GO:0000976">
    <property type="term" value="F:transcription cis-regulatory region binding"/>
    <property type="evidence" value="ECO:0007669"/>
    <property type="project" value="TreeGrafter"/>
</dbReference>
<name>A0A081RGT0_SPHCR</name>
<dbReference type="InterPro" id="IPR023772">
    <property type="entry name" value="DNA-bd_HTH_TetR-type_CS"/>
</dbReference>
<gene>
    <name evidence="6" type="ORF">BV95_01211</name>
</gene>
<sequence>MPDEAIAKPRRGRPTNADAPVREAELIDAAARAFLKHGYAGASMDHIAMAARVSKATIYARFGNKTALFEAVALHTVSSMRSDVRNIATEGREPANVLTDFALRIAGEVAEAERIALLRLAIAAKERFPDIARRLHSHIADTVAPITAYLTQLRGAGYRIDDPALLAQHFINLANGGLRFLLTDDFAEEAFRRTWASGVVALFLRGMEG</sequence>
<feature type="domain" description="HTH tetR-type" evidence="5">
    <location>
        <begin position="20"/>
        <end position="80"/>
    </location>
</feature>
<dbReference type="eggNOG" id="COG1309">
    <property type="taxonomic scope" value="Bacteria"/>
</dbReference>
<dbReference type="InterPro" id="IPR009057">
    <property type="entry name" value="Homeodomain-like_sf"/>
</dbReference>
<evidence type="ECO:0000313" key="7">
    <source>
        <dbReference type="Proteomes" id="UP000028411"/>
    </source>
</evidence>
<dbReference type="EMBL" id="JFHR01000010">
    <property type="protein sequence ID" value="KEQ54403.1"/>
    <property type="molecule type" value="Genomic_DNA"/>
</dbReference>
<dbReference type="PROSITE" id="PS01081">
    <property type="entry name" value="HTH_TETR_1"/>
    <property type="match status" value="1"/>
</dbReference>
<dbReference type="Pfam" id="PF14246">
    <property type="entry name" value="TetR_C_7"/>
    <property type="match status" value="1"/>
</dbReference>
<evidence type="ECO:0000256" key="2">
    <source>
        <dbReference type="ARBA" id="ARBA00023125"/>
    </source>
</evidence>
<evidence type="ECO:0000256" key="4">
    <source>
        <dbReference type="PROSITE-ProRule" id="PRU00335"/>
    </source>
</evidence>
<dbReference type="Pfam" id="PF00440">
    <property type="entry name" value="TetR_N"/>
    <property type="match status" value="1"/>
</dbReference>
<dbReference type="OrthoDB" id="5292901at2"/>
<reference evidence="6 7" key="1">
    <citation type="submission" date="2014-02" db="EMBL/GenBank/DDBJ databases">
        <title>Whole genome sequence of Sphingobium chlorophenolicum NBRC 16172.</title>
        <authorList>
            <person name="Gan H.M."/>
            <person name="Gan H.Y."/>
            <person name="Chew T.H."/>
            <person name="Savka M.A."/>
        </authorList>
    </citation>
    <scope>NUCLEOTIDE SEQUENCE [LARGE SCALE GENOMIC DNA]</scope>
    <source>
        <strain evidence="6 7">NBRC 16172</strain>
    </source>
</reference>
<proteinExistence type="predicted"/>
<keyword evidence="3" id="KW-0804">Transcription</keyword>
<dbReference type="PRINTS" id="PR00455">
    <property type="entry name" value="HTHTETR"/>
</dbReference>
<dbReference type="PANTHER" id="PTHR30055">
    <property type="entry name" value="HTH-TYPE TRANSCRIPTIONAL REGULATOR RUTR"/>
    <property type="match status" value="1"/>
</dbReference>
<dbReference type="FunFam" id="1.10.10.60:FF:000141">
    <property type="entry name" value="TetR family transcriptional regulator"/>
    <property type="match status" value="1"/>
</dbReference>
<keyword evidence="2 4" id="KW-0238">DNA-binding</keyword>
<dbReference type="InterPro" id="IPR039536">
    <property type="entry name" value="TetR_C_Proteobacteria"/>
</dbReference>
<comment type="caution">
    <text evidence="6">The sequence shown here is derived from an EMBL/GenBank/DDBJ whole genome shotgun (WGS) entry which is preliminary data.</text>
</comment>
<evidence type="ECO:0000259" key="5">
    <source>
        <dbReference type="PROSITE" id="PS50977"/>
    </source>
</evidence>
<dbReference type="Proteomes" id="UP000028411">
    <property type="component" value="Unassembled WGS sequence"/>
</dbReference>
<dbReference type="InterPro" id="IPR001647">
    <property type="entry name" value="HTH_TetR"/>
</dbReference>
<evidence type="ECO:0000256" key="3">
    <source>
        <dbReference type="ARBA" id="ARBA00023163"/>
    </source>
</evidence>
<keyword evidence="1" id="KW-0805">Transcription regulation</keyword>
<organism evidence="6 7">
    <name type="scientific">Sphingobium chlorophenolicum</name>
    <dbReference type="NCBI Taxonomy" id="46429"/>
    <lineage>
        <taxon>Bacteria</taxon>
        <taxon>Pseudomonadati</taxon>
        <taxon>Pseudomonadota</taxon>
        <taxon>Alphaproteobacteria</taxon>
        <taxon>Sphingomonadales</taxon>
        <taxon>Sphingomonadaceae</taxon>
        <taxon>Sphingobium</taxon>
    </lineage>
</organism>
<dbReference type="PATRIC" id="fig|46429.4.peg.1173"/>
<dbReference type="SUPFAM" id="SSF46689">
    <property type="entry name" value="Homeodomain-like"/>
    <property type="match status" value="1"/>
</dbReference>
<evidence type="ECO:0000313" key="6">
    <source>
        <dbReference type="EMBL" id="KEQ54403.1"/>
    </source>
</evidence>
<dbReference type="PANTHER" id="PTHR30055:SF146">
    <property type="entry name" value="HTH-TYPE TRANSCRIPTIONAL DUAL REGULATOR CECR"/>
    <property type="match status" value="1"/>
</dbReference>